<dbReference type="GO" id="GO:0006352">
    <property type="term" value="P:DNA-templated transcription initiation"/>
    <property type="evidence" value="ECO:0007669"/>
    <property type="project" value="InterPro"/>
</dbReference>
<dbReference type="CDD" id="cd06171">
    <property type="entry name" value="Sigma70_r4"/>
    <property type="match status" value="1"/>
</dbReference>
<dbReference type="SUPFAM" id="SSF88659">
    <property type="entry name" value="Sigma3 and sigma4 domains of RNA polymerase sigma factors"/>
    <property type="match status" value="1"/>
</dbReference>
<evidence type="ECO:0000259" key="6">
    <source>
        <dbReference type="Pfam" id="PF08281"/>
    </source>
</evidence>
<keyword evidence="4" id="KW-0804">Transcription</keyword>
<feature type="domain" description="RNA polymerase sigma-70 region 2" evidence="5">
    <location>
        <begin position="26"/>
        <end position="94"/>
    </location>
</feature>
<evidence type="ECO:0000256" key="2">
    <source>
        <dbReference type="ARBA" id="ARBA00023015"/>
    </source>
</evidence>
<dbReference type="NCBIfam" id="TIGR02937">
    <property type="entry name" value="sigma70-ECF"/>
    <property type="match status" value="1"/>
</dbReference>
<name>A0A4U0S6Y3_9ACTN</name>
<dbReference type="RefSeq" id="WP_136728139.1">
    <property type="nucleotide sequence ID" value="NZ_SUMC01000047.1"/>
</dbReference>
<dbReference type="Pfam" id="PF04542">
    <property type="entry name" value="Sigma70_r2"/>
    <property type="match status" value="1"/>
</dbReference>
<evidence type="ECO:0000313" key="8">
    <source>
        <dbReference type="Proteomes" id="UP000305778"/>
    </source>
</evidence>
<proteinExistence type="inferred from homology"/>
<dbReference type="GO" id="GO:0016987">
    <property type="term" value="F:sigma factor activity"/>
    <property type="evidence" value="ECO:0007669"/>
    <property type="project" value="UniProtKB-KW"/>
</dbReference>
<dbReference type="SUPFAM" id="SSF88946">
    <property type="entry name" value="Sigma2 domain of RNA polymerase sigma factors"/>
    <property type="match status" value="1"/>
</dbReference>
<reference evidence="7 8" key="1">
    <citation type="submission" date="2019-04" db="EMBL/GenBank/DDBJ databases">
        <title>Streptomyces oryziradicis sp. nov., a novel actinomycete isolated from rhizosphere soil of rice (Oryza sativa L.).</title>
        <authorList>
            <person name="Li C."/>
        </authorList>
    </citation>
    <scope>NUCLEOTIDE SEQUENCE [LARGE SCALE GENOMIC DNA]</scope>
    <source>
        <strain evidence="7 8">NEAU-C40</strain>
    </source>
</reference>
<comment type="similarity">
    <text evidence="1">Belongs to the sigma-70 factor family. ECF subfamily.</text>
</comment>
<feature type="domain" description="RNA polymerase sigma factor 70 region 4 type 2" evidence="6">
    <location>
        <begin position="126"/>
        <end position="178"/>
    </location>
</feature>
<protein>
    <submittedName>
        <fullName evidence="7">RNA polymerase sigma factor</fullName>
    </submittedName>
</protein>
<evidence type="ECO:0000256" key="4">
    <source>
        <dbReference type="ARBA" id="ARBA00023163"/>
    </source>
</evidence>
<dbReference type="InterPro" id="IPR039425">
    <property type="entry name" value="RNA_pol_sigma-70-like"/>
</dbReference>
<dbReference type="OrthoDB" id="5518337at2"/>
<dbReference type="InterPro" id="IPR036388">
    <property type="entry name" value="WH-like_DNA-bd_sf"/>
</dbReference>
<dbReference type="InterPro" id="IPR013249">
    <property type="entry name" value="RNA_pol_sigma70_r4_t2"/>
</dbReference>
<comment type="caution">
    <text evidence="7">The sequence shown here is derived from an EMBL/GenBank/DDBJ whole genome shotgun (WGS) entry which is preliminary data.</text>
</comment>
<evidence type="ECO:0000256" key="1">
    <source>
        <dbReference type="ARBA" id="ARBA00010641"/>
    </source>
</evidence>
<evidence type="ECO:0000256" key="3">
    <source>
        <dbReference type="ARBA" id="ARBA00023082"/>
    </source>
</evidence>
<dbReference type="InterPro" id="IPR013325">
    <property type="entry name" value="RNA_pol_sigma_r2"/>
</dbReference>
<dbReference type="AlphaFoldDB" id="A0A4U0S6Y3"/>
<sequence length="197" mass="21767">MEDSNNTDRELWERGRSGDQAAFGTLFDRHADTVYNHLRRRLQSSADAEDLTSAVFLHAWRRRHEVVLDRDSVLPWLLAVANHTAANQRRALGRYRAALGRLAPEPDVADHAQAVAERVDDAADLARLRKAVARLPAHERDVIELCVWTGLDQQAAAVSLGIAVGTVKSRLARARQRLGHALTARHPSADLPDLGAS</sequence>
<dbReference type="Pfam" id="PF08281">
    <property type="entry name" value="Sigma70_r4_2"/>
    <property type="match status" value="1"/>
</dbReference>
<keyword evidence="3" id="KW-0731">Sigma factor</keyword>
<dbReference type="Gene3D" id="1.10.10.10">
    <property type="entry name" value="Winged helix-like DNA-binding domain superfamily/Winged helix DNA-binding domain"/>
    <property type="match status" value="1"/>
</dbReference>
<dbReference type="Gene3D" id="1.10.1740.10">
    <property type="match status" value="1"/>
</dbReference>
<dbReference type="PANTHER" id="PTHR43133:SF25">
    <property type="entry name" value="RNA POLYMERASE SIGMA FACTOR RFAY-RELATED"/>
    <property type="match status" value="1"/>
</dbReference>
<keyword evidence="8" id="KW-1185">Reference proteome</keyword>
<organism evidence="7 8">
    <name type="scientific">Actinacidiphila oryziradicis</name>
    <dbReference type="NCBI Taxonomy" id="2571141"/>
    <lineage>
        <taxon>Bacteria</taxon>
        <taxon>Bacillati</taxon>
        <taxon>Actinomycetota</taxon>
        <taxon>Actinomycetes</taxon>
        <taxon>Kitasatosporales</taxon>
        <taxon>Streptomycetaceae</taxon>
        <taxon>Actinacidiphila</taxon>
    </lineage>
</organism>
<gene>
    <name evidence="7" type="ORF">FCI23_34655</name>
</gene>
<dbReference type="Proteomes" id="UP000305778">
    <property type="component" value="Unassembled WGS sequence"/>
</dbReference>
<accession>A0A4U0S6Y3</accession>
<dbReference type="InterPro" id="IPR014284">
    <property type="entry name" value="RNA_pol_sigma-70_dom"/>
</dbReference>
<evidence type="ECO:0000313" key="7">
    <source>
        <dbReference type="EMBL" id="TKA04792.1"/>
    </source>
</evidence>
<dbReference type="EMBL" id="SUMC01000047">
    <property type="protein sequence ID" value="TKA04792.1"/>
    <property type="molecule type" value="Genomic_DNA"/>
</dbReference>
<dbReference type="GO" id="GO:0003677">
    <property type="term" value="F:DNA binding"/>
    <property type="evidence" value="ECO:0007669"/>
    <property type="project" value="InterPro"/>
</dbReference>
<keyword evidence="2" id="KW-0805">Transcription regulation</keyword>
<dbReference type="PANTHER" id="PTHR43133">
    <property type="entry name" value="RNA POLYMERASE ECF-TYPE SIGMA FACTO"/>
    <property type="match status" value="1"/>
</dbReference>
<dbReference type="InterPro" id="IPR013324">
    <property type="entry name" value="RNA_pol_sigma_r3/r4-like"/>
</dbReference>
<dbReference type="InterPro" id="IPR007627">
    <property type="entry name" value="RNA_pol_sigma70_r2"/>
</dbReference>
<evidence type="ECO:0000259" key="5">
    <source>
        <dbReference type="Pfam" id="PF04542"/>
    </source>
</evidence>